<feature type="transmembrane region" description="Helical" evidence="1">
    <location>
        <begin position="31"/>
        <end position="49"/>
    </location>
</feature>
<proteinExistence type="predicted"/>
<dbReference type="AlphaFoldDB" id="N6WSH7"/>
<evidence type="ECO:0000256" key="1">
    <source>
        <dbReference type="SAM" id="Phobius"/>
    </source>
</evidence>
<dbReference type="STRING" id="626887.J057_23970"/>
<keyword evidence="3" id="KW-1185">Reference proteome</keyword>
<dbReference type="eggNOG" id="ENOG5032P1D">
    <property type="taxonomic scope" value="Bacteria"/>
</dbReference>
<accession>N6WSH7</accession>
<keyword evidence="1" id="KW-1133">Transmembrane helix</keyword>
<dbReference type="OrthoDB" id="8601734at2"/>
<sequence length="168" mass="18781">MFWNFVATVFAGLGAAGVALGIRAITANKAPRWLIPVFGGAGMLAYMAYMEYTWFDLKQSQLPEDAVVVAAEKESVIWRPWSLVVPQVSRFTVLDTSSIVPDEQNPNVYSFYLYRFEKSYTDSVEEQVYLLNCAEHQLVPVSEEGKAQVESLRKLADDDRLLGAVCTS</sequence>
<gene>
    <name evidence="2" type="ORF">J057_23970</name>
</gene>
<organism evidence="2 3">
    <name type="scientific">Marinobacter nanhaiticus D15-8W</name>
    <dbReference type="NCBI Taxonomy" id="626887"/>
    <lineage>
        <taxon>Bacteria</taxon>
        <taxon>Pseudomonadati</taxon>
        <taxon>Pseudomonadota</taxon>
        <taxon>Gammaproteobacteria</taxon>
        <taxon>Pseudomonadales</taxon>
        <taxon>Marinobacteraceae</taxon>
        <taxon>Marinobacter</taxon>
    </lineage>
</organism>
<reference evidence="2 3" key="1">
    <citation type="journal article" date="2013" name="Genome Announc.">
        <title>Genome Sequence of the Polycyclic Aromatic Hydrocarbon-Degrading Bacterium Strain Marinobacter nanhaiticus D15-8WT.</title>
        <authorList>
            <person name="Cui Z."/>
            <person name="Gao W."/>
            <person name="Li Q."/>
            <person name="Xu G."/>
            <person name="Zheng L."/>
        </authorList>
    </citation>
    <scope>NUCLEOTIDE SEQUENCE [LARGE SCALE GENOMIC DNA]</scope>
    <source>
        <strain evidence="2 3">D15-8W</strain>
    </source>
</reference>
<protein>
    <submittedName>
        <fullName evidence="2">Uncharacterized protein</fullName>
    </submittedName>
</protein>
<dbReference type="RefSeq" id="WP_004582723.1">
    <property type="nucleotide sequence ID" value="NZ_AP028878.1"/>
</dbReference>
<dbReference type="EMBL" id="APLQ01000014">
    <property type="protein sequence ID" value="ENO14506.1"/>
    <property type="molecule type" value="Genomic_DNA"/>
</dbReference>
<keyword evidence="1" id="KW-0812">Transmembrane</keyword>
<dbReference type="HOGENOM" id="CLU_133118_0_0_6"/>
<evidence type="ECO:0000313" key="2">
    <source>
        <dbReference type="EMBL" id="ENO14506.1"/>
    </source>
</evidence>
<evidence type="ECO:0000313" key="3">
    <source>
        <dbReference type="Proteomes" id="UP000013165"/>
    </source>
</evidence>
<comment type="caution">
    <text evidence="2">The sequence shown here is derived from an EMBL/GenBank/DDBJ whole genome shotgun (WGS) entry which is preliminary data.</text>
</comment>
<name>N6WSH7_9GAMM</name>
<keyword evidence="1" id="KW-0472">Membrane</keyword>
<dbReference type="Proteomes" id="UP000013165">
    <property type="component" value="Unassembled WGS sequence"/>
</dbReference>
<dbReference type="PATRIC" id="fig|626887.3.peg.4798"/>